<evidence type="ECO:0000259" key="3">
    <source>
        <dbReference type="PROSITE" id="PS50977"/>
    </source>
</evidence>
<name>A0A1C0YVS1_9BACL</name>
<dbReference type="SUPFAM" id="SSF48498">
    <property type="entry name" value="Tetracyclin repressor-like, C-terminal domain"/>
    <property type="match status" value="1"/>
</dbReference>
<dbReference type="InterPro" id="IPR050624">
    <property type="entry name" value="HTH-type_Tx_Regulator"/>
</dbReference>
<dbReference type="OrthoDB" id="2720430at2"/>
<protein>
    <recommendedName>
        <fullName evidence="3">HTH tetR-type domain-containing protein</fullName>
    </recommendedName>
</protein>
<organism evidence="4 5">
    <name type="scientific">Caryophanon latum</name>
    <dbReference type="NCBI Taxonomy" id="33977"/>
    <lineage>
        <taxon>Bacteria</taxon>
        <taxon>Bacillati</taxon>
        <taxon>Bacillota</taxon>
        <taxon>Bacilli</taxon>
        <taxon>Bacillales</taxon>
        <taxon>Caryophanaceae</taxon>
        <taxon>Caryophanon</taxon>
    </lineage>
</organism>
<dbReference type="PROSITE" id="PS50977">
    <property type="entry name" value="HTH_TETR_2"/>
    <property type="match status" value="1"/>
</dbReference>
<dbReference type="RefSeq" id="WP_066463596.1">
    <property type="nucleotide sequence ID" value="NZ_MATO01000030.1"/>
</dbReference>
<accession>A0A1C0YVS1</accession>
<feature type="domain" description="HTH tetR-type" evidence="3">
    <location>
        <begin position="7"/>
        <end position="67"/>
    </location>
</feature>
<dbReference type="Gene3D" id="1.10.357.10">
    <property type="entry name" value="Tetracycline Repressor, domain 2"/>
    <property type="match status" value="1"/>
</dbReference>
<dbReference type="Proteomes" id="UP000093482">
    <property type="component" value="Unassembled WGS sequence"/>
</dbReference>
<dbReference type="InterPro" id="IPR009057">
    <property type="entry name" value="Homeodomain-like_sf"/>
</dbReference>
<keyword evidence="1 2" id="KW-0238">DNA-binding</keyword>
<dbReference type="InterPro" id="IPR036271">
    <property type="entry name" value="Tet_transcr_reg_TetR-rel_C_sf"/>
</dbReference>
<feature type="DNA-binding region" description="H-T-H motif" evidence="2">
    <location>
        <begin position="30"/>
        <end position="49"/>
    </location>
</feature>
<dbReference type="PRINTS" id="PR00455">
    <property type="entry name" value="HTHTETR"/>
</dbReference>
<reference evidence="4 5" key="1">
    <citation type="submission" date="2016-07" db="EMBL/GenBank/DDBJ databases">
        <title>Caryophanon latum genome sequencing.</title>
        <authorList>
            <person name="Verma A."/>
            <person name="Pal Y."/>
            <person name="Krishnamurthi S."/>
        </authorList>
    </citation>
    <scope>NUCLEOTIDE SEQUENCE [LARGE SCALE GENOMIC DNA]</scope>
    <source>
        <strain evidence="4 5">DSM 14151</strain>
    </source>
</reference>
<keyword evidence="5" id="KW-1185">Reference proteome</keyword>
<dbReference type="EMBL" id="MATO01000030">
    <property type="protein sequence ID" value="OCS91255.1"/>
    <property type="molecule type" value="Genomic_DNA"/>
</dbReference>
<sequence length="195" mass="22272">MKQERSIETRNKLIRAGRVIFLKNGFANATMTQVIKEAGVGYGTAYVYFKNKDDLFYVIIEETILGLQQVGSMQFTPRSKEEAIAIIEKQATLFIEEGLRQKEMLRVVHEAIGCSTIIAKKWQQARHFFESSIARDVRYAQEHNLASRLFDAQDVAKLWFSLNEKALWDCISQDDCDATMSASLISHFYIAGLYA</sequence>
<proteinExistence type="predicted"/>
<gene>
    <name evidence="4" type="ORF">A6K76_09605</name>
</gene>
<dbReference type="Gene3D" id="1.10.10.60">
    <property type="entry name" value="Homeodomain-like"/>
    <property type="match status" value="1"/>
</dbReference>
<evidence type="ECO:0000256" key="1">
    <source>
        <dbReference type="ARBA" id="ARBA00023125"/>
    </source>
</evidence>
<dbReference type="InterPro" id="IPR001647">
    <property type="entry name" value="HTH_TetR"/>
</dbReference>
<dbReference type="InterPro" id="IPR023772">
    <property type="entry name" value="DNA-bd_HTH_TetR-type_CS"/>
</dbReference>
<dbReference type="PROSITE" id="PS01081">
    <property type="entry name" value="HTH_TETR_1"/>
    <property type="match status" value="1"/>
</dbReference>
<dbReference type="AlphaFoldDB" id="A0A1C0YVS1"/>
<evidence type="ECO:0000256" key="2">
    <source>
        <dbReference type="PROSITE-ProRule" id="PRU00335"/>
    </source>
</evidence>
<dbReference type="Pfam" id="PF00440">
    <property type="entry name" value="TetR_N"/>
    <property type="match status" value="1"/>
</dbReference>
<dbReference type="SUPFAM" id="SSF46689">
    <property type="entry name" value="Homeodomain-like"/>
    <property type="match status" value="1"/>
</dbReference>
<evidence type="ECO:0000313" key="4">
    <source>
        <dbReference type="EMBL" id="OCS91255.1"/>
    </source>
</evidence>
<comment type="caution">
    <text evidence="4">The sequence shown here is derived from an EMBL/GenBank/DDBJ whole genome shotgun (WGS) entry which is preliminary data.</text>
</comment>
<dbReference type="PANTHER" id="PTHR43479">
    <property type="entry name" value="ACREF/ENVCD OPERON REPRESSOR-RELATED"/>
    <property type="match status" value="1"/>
</dbReference>
<evidence type="ECO:0000313" key="5">
    <source>
        <dbReference type="Proteomes" id="UP000093482"/>
    </source>
</evidence>
<dbReference type="GO" id="GO:0003677">
    <property type="term" value="F:DNA binding"/>
    <property type="evidence" value="ECO:0007669"/>
    <property type="project" value="UniProtKB-UniRule"/>
</dbReference>
<dbReference type="PANTHER" id="PTHR43479:SF7">
    <property type="entry name" value="TETR-FAMILY TRANSCRIPTIONAL REGULATOR"/>
    <property type="match status" value="1"/>
</dbReference>